<evidence type="ECO:0000313" key="2">
    <source>
        <dbReference type="EMBL" id="ADB15467.1"/>
    </source>
</evidence>
<evidence type="ECO:0000313" key="3">
    <source>
        <dbReference type="Proteomes" id="UP000001887"/>
    </source>
</evidence>
<keyword evidence="2" id="KW-0808">Transferase</keyword>
<evidence type="ECO:0000259" key="1">
    <source>
        <dbReference type="Pfam" id="PF08241"/>
    </source>
</evidence>
<sequence>MSQEPATSDKASTDRELHSQEKIWKHFQNAAKGSFELAWPRLDALVRKTARLVARLPGERARRPVVLNIGVGDGRFEQQAAARGWEVHSLDPDAEALARLKSAGVTTHVGIIEQLPQEDSSIDVVIASEVLEHLTDAQRRAGLAEIARVLRAGGTFLGTVPYAEDLAAGEVICPDCGLVFHRWGHHRSFQNGDISRELSPFFSSVQESRTAFVSFSRGIVGNLKSVARWLLAKLGQPIAVPSIVWQATK</sequence>
<protein>
    <submittedName>
        <fullName evidence="2">Methyltransferase type 11</fullName>
    </submittedName>
</protein>
<keyword evidence="3" id="KW-1185">Reference proteome</keyword>
<dbReference type="Proteomes" id="UP000001887">
    <property type="component" value="Chromosome"/>
</dbReference>
<dbReference type="CDD" id="cd02440">
    <property type="entry name" value="AdoMet_MTases"/>
    <property type="match status" value="1"/>
</dbReference>
<dbReference type="GO" id="GO:0008757">
    <property type="term" value="F:S-adenosylmethionine-dependent methyltransferase activity"/>
    <property type="evidence" value="ECO:0007669"/>
    <property type="project" value="InterPro"/>
</dbReference>
<dbReference type="InterPro" id="IPR013216">
    <property type="entry name" value="Methyltransf_11"/>
</dbReference>
<dbReference type="PANTHER" id="PTHR45036">
    <property type="entry name" value="METHYLTRANSFERASE LIKE 7B"/>
    <property type="match status" value="1"/>
</dbReference>
<dbReference type="STRING" id="530564.Psta_0782"/>
<name>D2R689_PIRSD</name>
<gene>
    <name evidence="2" type="ordered locus">Psta_0782</name>
</gene>
<dbReference type="HOGENOM" id="CLU_1178649_0_0_0"/>
<dbReference type="eggNOG" id="COG2227">
    <property type="taxonomic scope" value="Bacteria"/>
</dbReference>
<dbReference type="AlphaFoldDB" id="D2R689"/>
<dbReference type="OrthoDB" id="291554at2"/>
<dbReference type="SUPFAM" id="SSF53335">
    <property type="entry name" value="S-adenosyl-L-methionine-dependent methyltransferases"/>
    <property type="match status" value="1"/>
</dbReference>
<keyword evidence="2" id="KW-0489">Methyltransferase</keyword>
<dbReference type="EMBL" id="CP001848">
    <property type="protein sequence ID" value="ADB15467.1"/>
    <property type="molecule type" value="Genomic_DNA"/>
</dbReference>
<organism evidence="2 3">
    <name type="scientific">Pirellula staleyi (strain ATCC 27377 / DSM 6068 / ICPB 4128)</name>
    <name type="common">Pirella staleyi</name>
    <dbReference type="NCBI Taxonomy" id="530564"/>
    <lineage>
        <taxon>Bacteria</taxon>
        <taxon>Pseudomonadati</taxon>
        <taxon>Planctomycetota</taxon>
        <taxon>Planctomycetia</taxon>
        <taxon>Pirellulales</taxon>
        <taxon>Pirellulaceae</taxon>
        <taxon>Pirellula</taxon>
    </lineage>
</organism>
<reference evidence="2 3" key="1">
    <citation type="journal article" date="2009" name="Stand. Genomic Sci.">
        <title>Complete genome sequence of Pirellula staleyi type strain (ATCC 27377).</title>
        <authorList>
            <person name="Clum A."/>
            <person name="Tindall B.J."/>
            <person name="Sikorski J."/>
            <person name="Ivanova N."/>
            <person name="Mavrommatis K."/>
            <person name="Lucas S."/>
            <person name="Glavina del Rio T."/>
            <person name="Nolan M."/>
            <person name="Chen F."/>
            <person name="Tice H."/>
            <person name="Pitluck S."/>
            <person name="Cheng J.F."/>
            <person name="Chertkov O."/>
            <person name="Brettin T."/>
            <person name="Han C."/>
            <person name="Detter J.C."/>
            <person name="Kuske C."/>
            <person name="Bruce D."/>
            <person name="Goodwin L."/>
            <person name="Ovchinikova G."/>
            <person name="Pati A."/>
            <person name="Mikhailova N."/>
            <person name="Chen A."/>
            <person name="Palaniappan K."/>
            <person name="Land M."/>
            <person name="Hauser L."/>
            <person name="Chang Y.J."/>
            <person name="Jeffries C.D."/>
            <person name="Chain P."/>
            <person name="Rohde M."/>
            <person name="Goker M."/>
            <person name="Bristow J."/>
            <person name="Eisen J.A."/>
            <person name="Markowitz V."/>
            <person name="Hugenholtz P."/>
            <person name="Kyrpides N.C."/>
            <person name="Klenk H.P."/>
            <person name="Lapidus A."/>
        </authorList>
    </citation>
    <scope>NUCLEOTIDE SEQUENCE [LARGE SCALE GENOMIC DNA]</scope>
    <source>
        <strain evidence="3">ATCC 27377 / DSM 6068 / ICPB 4128</strain>
    </source>
</reference>
<dbReference type="InterPro" id="IPR029063">
    <property type="entry name" value="SAM-dependent_MTases_sf"/>
</dbReference>
<feature type="domain" description="Methyltransferase type 11" evidence="1">
    <location>
        <begin position="67"/>
        <end position="157"/>
    </location>
</feature>
<accession>D2R689</accession>
<proteinExistence type="predicted"/>
<dbReference type="GO" id="GO:0032259">
    <property type="term" value="P:methylation"/>
    <property type="evidence" value="ECO:0007669"/>
    <property type="project" value="UniProtKB-KW"/>
</dbReference>
<dbReference type="Gene3D" id="3.40.50.150">
    <property type="entry name" value="Vaccinia Virus protein VP39"/>
    <property type="match status" value="1"/>
</dbReference>
<dbReference type="KEGG" id="psl:Psta_0782"/>
<dbReference type="InterPro" id="IPR052356">
    <property type="entry name" value="Thiol_S-MT"/>
</dbReference>
<dbReference type="PANTHER" id="PTHR45036:SF1">
    <property type="entry name" value="METHYLTRANSFERASE LIKE 7A"/>
    <property type="match status" value="1"/>
</dbReference>
<dbReference type="Pfam" id="PF08241">
    <property type="entry name" value="Methyltransf_11"/>
    <property type="match status" value="1"/>
</dbReference>